<protein>
    <submittedName>
        <fullName evidence="2">PIN domain-containing protein</fullName>
    </submittedName>
</protein>
<proteinExistence type="predicted"/>
<name>A0ABV4BFN9_9GAMM</name>
<accession>A0ABV4BFN9</accession>
<dbReference type="Proteomes" id="UP001564408">
    <property type="component" value="Unassembled WGS sequence"/>
</dbReference>
<dbReference type="InterPro" id="IPR029060">
    <property type="entry name" value="PIN-like_dom_sf"/>
</dbReference>
<comment type="caution">
    <text evidence="2">The sequence shown here is derived from an EMBL/GenBank/DDBJ whole genome shotgun (WGS) entry which is preliminary data.</text>
</comment>
<keyword evidence="3" id="KW-1185">Reference proteome</keyword>
<dbReference type="EMBL" id="JBDKXB010000007">
    <property type="protein sequence ID" value="MEY6432338.1"/>
    <property type="molecule type" value="Genomic_DNA"/>
</dbReference>
<organism evidence="2 3">
    <name type="scientific">Thioalkalicoccus limnaeus</name>
    <dbReference type="NCBI Taxonomy" id="120681"/>
    <lineage>
        <taxon>Bacteria</taxon>
        <taxon>Pseudomonadati</taxon>
        <taxon>Pseudomonadota</taxon>
        <taxon>Gammaproteobacteria</taxon>
        <taxon>Chromatiales</taxon>
        <taxon>Chromatiaceae</taxon>
        <taxon>Thioalkalicoccus</taxon>
    </lineage>
</organism>
<evidence type="ECO:0000313" key="2">
    <source>
        <dbReference type="EMBL" id="MEY6432338.1"/>
    </source>
</evidence>
<dbReference type="RefSeq" id="WP_369666721.1">
    <property type="nucleotide sequence ID" value="NZ_JBDKXB010000007.1"/>
</dbReference>
<feature type="domain" description="PIN" evidence="1">
    <location>
        <begin position="81"/>
        <end position="133"/>
    </location>
</feature>
<dbReference type="Pfam" id="PF01850">
    <property type="entry name" value="PIN"/>
    <property type="match status" value="1"/>
</dbReference>
<dbReference type="SUPFAM" id="SSF88723">
    <property type="entry name" value="PIN domain-like"/>
    <property type="match status" value="1"/>
</dbReference>
<gene>
    <name evidence="2" type="ORF">ABC977_07960</name>
</gene>
<evidence type="ECO:0000259" key="1">
    <source>
        <dbReference type="Pfam" id="PF01850"/>
    </source>
</evidence>
<reference evidence="2 3" key="1">
    <citation type="submission" date="2024-05" db="EMBL/GenBank/DDBJ databases">
        <title>Genome Sequence and Characterization of the New Strain Purple Sulfur Bacterium of Genus Thioalkalicoccus.</title>
        <authorList>
            <person name="Bryantseva I.A."/>
            <person name="Kyndt J.A."/>
            <person name="Imhoff J.F."/>
        </authorList>
    </citation>
    <scope>NUCLEOTIDE SEQUENCE [LARGE SCALE GENOMIC DNA]</scope>
    <source>
        <strain evidence="2 3">Um2</strain>
    </source>
</reference>
<dbReference type="Gene3D" id="3.40.50.1010">
    <property type="entry name" value="5'-nuclease"/>
    <property type="match status" value="1"/>
</dbReference>
<dbReference type="InterPro" id="IPR002716">
    <property type="entry name" value="PIN_dom"/>
</dbReference>
<evidence type="ECO:0000313" key="3">
    <source>
        <dbReference type="Proteomes" id="UP001564408"/>
    </source>
</evidence>
<sequence length="148" mass="16038">MTSRHLCGIDPDPRVVDKPYLDEGRVGVGEAIPDPEFADNASVHLPDPAPVFAEVARPRRRRCLSGPLSGQLAGRYSTACRGGLEIDTTSRVESLAGEFASRGVKPMDALHVASAIEAGAAWFLTTDRALLRKTRDDDRLKTARRSGR</sequence>